<keyword evidence="4 8" id="KW-0999">Mitochondrion inner membrane</keyword>
<accession>A0A0P1KND5</accession>
<dbReference type="GO" id="GO:0033617">
    <property type="term" value="P:mitochondrial respiratory chain complex IV assembly"/>
    <property type="evidence" value="ECO:0007669"/>
    <property type="project" value="UniProtKB-UniRule"/>
</dbReference>
<evidence type="ECO:0000256" key="5">
    <source>
        <dbReference type="ARBA" id="ARBA00022989"/>
    </source>
</evidence>
<comment type="subcellular location">
    <subcellularLocation>
        <location evidence="1">Mitochondrion inner membrane</location>
        <topology evidence="1">Single-pass membrane protein</topology>
    </subcellularLocation>
</comment>
<evidence type="ECO:0000313" key="9">
    <source>
        <dbReference type="EMBL" id="CUS21090.1"/>
    </source>
</evidence>
<keyword evidence="7" id="KW-0472">Membrane</keyword>
<dbReference type="Proteomes" id="UP000236544">
    <property type="component" value="Unassembled WGS sequence"/>
</dbReference>
<dbReference type="PANTHER" id="PTHR15642:SF3">
    <property type="entry name" value="CYTOCHROME C OXIDASE ASSEMBLY FACTOR 3 HOMOLOG, MITOCHONDRIAL"/>
    <property type="match status" value="1"/>
</dbReference>
<name>A0A0P1KND5_9SACH</name>
<evidence type="ECO:0000256" key="6">
    <source>
        <dbReference type="ARBA" id="ARBA00023128"/>
    </source>
</evidence>
<dbReference type="InterPro" id="IPR041752">
    <property type="entry name" value="Coa3"/>
</dbReference>
<dbReference type="GO" id="GO:0005743">
    <property type="term" value="C:mitochondrial inner membrane"/>
    <property type="evidence" value="ECO:0007669"/>
    <property type="project" value="UniProtKB-SubCell"/>
</dbReference>
<comment type="subunit">
    <text evidence="8">Component of 250-400 kDa complexes called cytochrome oxidase assembly intermediates or COA complexes.</text>
</comment>
<protein>
    <recommendedName>
        <fullName evidence="8">Cytochrome c oxidase assembly factor 3</fullName>
    </recommendedName>
</protein>
<dbReference type="PANTHER" id="PTHR15642">
    <property type="entry name" value="CYTOCHROME C OXIDASE ASSEMBLY FACTOR 3, MITOCHONDRIAL"/>
    <property type="match status" value="1"/>
</dbReference>
<gene>
    <name evidence="9" type="ORF">LAQU0_S02e05644g</name>
</gene>
<evidence type="ECO:0000256" key="8">
    <source>
        <dbReference type="RuleBase" id="RU367056"/>
    </source>
</evidence>
<proteinExistence type="inferred from homology"/>
<dbReference type="AlphaFoldDB" id="A0A0P1KND5"/>
<keyword evidence="5" id="KW-1133">Transmembrane helix</keyword>
<reference evidence="10" key="1">
    <citation type="submission" date="2015-10" db="EMBL/GenBank/DDBJ databases">
        <authorList>
            <person name="Devillers H."/>
        </authorList>
    </citation>
    <scope>NUCLEOTIDE SEQUENCE [LARGE SCALE GENOMIC DNA]</scope>
</reference>
<keyword evidence="6 8" id="KW-0496">Mitochondrion</keyword>
<keyword evidence="3" id="KW-0812">Transmembrane</keyword>
<organism evidence="9 10">
    <name type="scientific">Lachancea quebecensis</name>
    <dbReference type="NCBI Taxonomy" id="1654605"/>
    <lineage>
        <taxon>Eukaryota</taxon>
        <taxon>Fungi</taxon>
        <taxon>Dikarya</taxon>
        <taxon>Ascomycota</taxon>
        <taxon>Saccharomycotina</taxon>
        <taxon>Saccharomycetes</taxon>
        <taxon>Saccharomycetales</taxon>
        <taxon>Saccharomycetaceae</taxon>
        <taxon>Lachancea</taxon>
    </lineage>
</organism>
<dbReference type="OrthoDB" id="10018333at2759"/>
<comment type="function">
    <text evidence="8">Required for assembly of cytochrome c oxidase (complex IV).</text>
</comment>
<evidence type="ECO:0000256" key="4">
    <source>
        <dbReference type="ARBA" id="ARBA00022792"/>
    </source>
</evidence>
<sequence length="91" mass="10708">MAFEPSRYQDPRTWKMTPAMIRARRPFFKKNLLGLGILVSVTGGIYVYTHRFLNRDNDFADVPIPPIDAKELEQLKKEYEQHKRDVAARDE</sequence>
<evidence type="ECO:0000313" key="10">
    <source>
        <dbReference type="Proteomes" id="UP000236544"/>
    </source>
</evidence>
<evidence type="ECO:0000256" key="7">
    <source>
        <dbReference type="ARBA" id="ARBA00023136"/>
    </source>
</evidence>
<keyword evidence="10" id="KW-1185">Reference proteome</keyword>
<evidence type="ECO:0000256" key="3">
    <source>
        <dbReference type="ARBA" id="ARBA00022692"/>
    </source>
</evidence>
<evidence type="ECO:0000256" key="1">
    <source>
        <dbReference type="ARBA" id="ARBA00004434"/>
    </source>
</evidence>
<evidence type="ECO:0000256" key="2">
    <source>
        <dbReference type="ARBA" id="ARBA00007035"/>
    </source>
</evidence>
<comment type="similarity">
    <text evidence="2 8">Belongs to the COA3 family.</text>
</comment>
<dbReference type="EMBL" id="LN890542">
    <property type="protein sequence ID" value="CUS21090.1"/>
    <property type="molecule type" value="Genomic_DNA"/>
</dbReference>